<accession>F6DT44</accession>
<reference evidence="3" key="1">
    <citation type="submission" date="2011-05" db="EMBL/GenBank/DDBJ databases">
        <title>Complete sequence of Desulfotomaculum ruminis DSM 2154.</title>
        <authorList>
            <person name="Lucas S."/>
            <person name="Copeland A."/>
            <person name="Lapidus A."/>
            <person name="Cheng J.-F."/>
            <person name="Goodwin L."/>
            <person name="Pitluck S."/>
            <person name="Lu M."/>
            <person name="Detter J.C."/>
            <person name="Han C."/>
            <person name="Tapia R."/>
            <person name="Land M."/>
            <person name="Hauser L."/>
            <person name="Kyrpides N."/>
            <person name="Ivanova N."/>
            <person name="Mikhailova N."/>
            <person name="Pagani I."/>
            <person name="Stams A.J.M."/>
            <person name="Plugge C.M."/>
            <person name="Muyzer G."/>
            <person name="Kuever J."/>
            <person name="Parshina S.N."/>
            <person name="Ivanova A.E."/>
            <person name="Nazina T.N."/>
            <person name="Brambilla E."/>
            <person name="Spring S."/>
            <person name="Klenk H.-P."/>
            <person name="Woyke T."/>
        </authorList>
    </citation>
    <scope>NUCLEOTIDE SEQUENCE [LARGE SCALE GENOMIC DNA]</scope>
    <source>
        <strain evidence="3">ATCC 23193 / DSM 2154 / NCIB 8452 / DL</strain>
    </source>
</reference>
<dbReference type="Pfam" id="PF17820">
    <property type="entry name" value="PDZ_6"/>
    <property type="match status" value="1"/>
</dbReference>
<dbReference type="RefSeq" id="WP_013842901.1">
    <property type="nucleotide sequence ID" value="NC_015589.1"/>
</dbReference>
<dbReference type="EMBL" id="CP002780">
    <property type="protein sequence ID" value="AEG61149.1"/>
    <property type="molecule type" value="Genomic_DNA"/>
</dbReference>
<dbReference type="Gene3D" id="3.20.20.70">
    <property type="entry name" value="Aldolase class I"/>
    <property type="match status" value="1"/>
</dbReference>
<dbReference type="Pfam" id="PF04459">
    <property type="entry name" value="DUF512"/>
    <property type="match status" value="1"/>
</dbReference>
<dbReference type="InterPro" id="IPR001478">
    <property type="entry name" value="PDZ"/>
</dbReference>
<dbReference type="SUPFAM" id="SSF102114">
    <property type="entry name" value="Radical SAM enzymes"/>
    <property type="match status" value="1"/>
</dbReference>
<dbReference type="InterPro" id="IPR007549">
    <property type="entry name" value="DUF512"/>
</dbReference>
<dbReference type="Gene3D" id="2.30.42.10">
    <property type="match status" value="1"/>
</dbReference>
<dbReference type="AlphaFoldDB" id="F6DT44"/>
<evidence type="ECO:0000313" key="2">
    <source>
        <dbReference type="EMBL" id="AEG61149.1"/>
    </source>
</evidence>
<feature type="domain" description="PDZ" evidence="1">
    <location>
        <begin position="1"/>
        <end position="40"/>
    </location>
</feature>
<gene>
    <name evidence="2" type="ordered locus">Desru_2935</name>
</gene>
<dbReference type="STRING" id="696281.Desru_2935"/>
<proteinExistence type="predicted"/>
<dbReference type="Proteomes" id="UP000009234">
    <property type="component" value="Chromosome"/>
</dbReference>
<dbReference type="SUPFAM" id="SSF50156">
    <property type="entry name" value="PDZ domain-like"/>
    <property type="match status" value="1"/>
</dbReference>
<dbReference type="InterPro" id="IPR013785">
    <property type="entry name" value="Aldolase_TIM"/>
</dbReference>
<reference evidence="2 3" key="2">
    <citation type="journal article" date="2012" name="Stand. Genomic Sci.">
        <title>Complete genome sequence of the sulfate-reducing firmicute Desulfotomaculum ruminis type strain (DL(T)).</title>
        <authorList>
            <person name="Spring S."/>
            <person name="Visser M."/>
            <person name="Lu M."/>
            <person name="Copeland A."/>
            <person name="Lapidus A."/>
            <person name="Lucas S."/>
            <person name="Cheng J.F."/>
            <person name="Han C."/>
            <person name="Tapia R."/>
            <person name="Goodwin L.A."/>
            <person name="Pitluck S."/>
            <person name="Ivanova N."/>
            <person name="Land M."/>
            <person name="Hauser L."/>
            <person name="Larimer F."/>
            <person name="Rohde M."/>
            <person name="Goker M."/>
            <person name="Detter J.C."/>
            <person name="Kyrpides N.C."/>
            <person name="Woyke T."/>
            <person name="Schaap P.J."/>
            <person name="Plugge C.M."/>
            <person name="Muyzer G."/>
            <person name="Kuever J."/>
            <person name="Pereira I.A."/>
            <person name="Parshina S.N."/>
            <person name="Bernier-Latmani R."/>
            <person name="Stams A.J."/>
            <person name="Klenk H.P."/>
        </authorList>
    </citation>
    <scope>NUCLEOTIDE SEQUENCE [LARGE SCALE GENOMIC DNA]</scope>
    <source>
        <strain evidence="3">ATCC 23193 / DSM 2154 / NCIB 8452 / DL</strain>
    </source>
</reference>
<dbReference type="PROSITE" id="PS50106">
    <property type="entry name" value="PDZ"/>
    <property type="match status" value="1"/>
</dbReference>
<organism evidence="2 3">
    <name type="scientific">Desulforamulus ruminis (strain ATCC 23193 / DSM 2154 / NCIMB 8452 / DL)</name>
    <name type="common">Desulfotomaculum ruminis</name>
    <dbReference type="NCBI Taxonomy" id="696281"/>
    <lineage>
        <taxon>Bacteria</taxon>
        <taxon>Bacillati</taxon>
        <taxon>Bacillota</taxon>
        <taxon>Clostridia</taxon>
        <taxon>Eubacteriales</taxon>
        <taxon>Peptococcaceae</taxon>
        <taxon>Desulforamulus</taxon>
    </lineage>
</organism>
<sequence length="437" mass="49637">MKDPKGLSIDAVEPQSIAEELGIQPGDKLLTINDQPVRDVLDYRFLSFAEEILVKIITRQGEVWEFEIEKDAEEGLGLDFGENSFGPTRRCHNRCLFCFVDQMAPAMRKTLYVKDDDYRLSFWQGNFVSLTNVRDPELQRIIQQKLSPLYISVHTTNPELRCRMLNNRHAGKIMEQLQQLAQAGITMHTQMVLCPGINDGQELERSIRDLSGLWPQVHSLAAVPVGVTKYRDGLFHLRPFSPKEAGDVVAIIENYQRRFMERWDYPFVYASDEFYLLAGKPIPLAERYADFPQTENGVGLSRLFLDEWDALEPELPSRMEPSRSITMVTGVSGSLIMKPVVERLNRIQGLQISLEVIANSFFGQTVTVTGLLTGQDIIKALKGKELGDLLILPSVMLRQGEEVFLDDFTVTQVSQELQMPIEVVEGPREMVEILCQD</sequence>
<dbReference type="InterPro" id="IPR036034">
    <property type="entry name" value="PDZ_sf"/>
</dbReference>
<name>F6DT44_DESRL</name>
<dbReference type="HOGENOM" id="CLU_037396_0_0_9"/>
<dbReference type="InterPro" id="IPR041489">
    <property type="entry name" value="PDZ_6"/>
</dbReference>
<evidence type="ECO:0000313" key="3">
    <source>
        <dbReference type="Proteomes" id="UP000009234"/>
    </source>
</evidence>
<dbReference type="eggNOG" id="COG1625">
    <property type="taxonomic scope" value="Bacteria"/>
</dbReference>
<dbReference type="Pfam" id="PF19238">
    <property type="entry name" value="Radical_SAM_2"/>
    <property type="match status" value="1"/>
</dbReference>
<dbReference type="InterPro" id="IPR045375">
    <property type="entry name" value="Put_radical_SAM-like_N"/>
</dbReference>
<dbReference type="InterPro" id="IPR058240">
    <property type="entry name" value="rSAM_sf"/>
</dbReference>
<evidence type="ECO:0000259" key="1">
    <source>
        <dbReference type="PROSITE" id="PS50106"/>
    </source>
</evidence>
<protein>
    <recommendedName>
        <fullName evidence="1">PDZ domain-containing protein</fullName>
    </recommendedName>
</protein>
<keyword evidence="3" id="KW-1185">Reference proteome</keyword>
<dbReference type="OrthoDB" id="9774724at2"/>
<dbReference type="KEGG" id="dru:Desru_2935"/>